<evidence type="ECO:0000313" key="2">
    <source>
        <dbReference type="Proteomes" id="UP000663852"/>
    </source>
</evidence>
<dbReference type="EMBL" id="CAJNOJ010000220">
    <property type="protein sequence ID" value="CAF1306206.1"/>
    <property type="molecule type" value="Genomic_DNA"/>
</dbReference>
<reference evidence="1" key="1">
    <citation type="submission" date="2021-02" db="EMBL/GenBank/DDBJ databases">
        <authorList>
            <person name="Nowell W R."/>
        </authorList>
    </citation>
    <scope>NUCLEOTIDE SEQUENCE</scope>
</reference>
<organism evidence="1 2">
    <name type="scientific">Adineta ricciae</name>
    <name type="common">Rotifer</name>
    <dbReference type="NCBI Taxonomy" id="249248"/>
    <lineage>
        <taxon>Eukaryota</taxon>
        <taxon>Metazoa</taxon>
        <taxon>Spiralia</taxon>
        <taxon>Gnathifera</taxon>
        <taxon>Rotifera</taxon>
        <taxon>Eurotatoria</taxon>
        <taxon>Bdelloidea</taxon>
        <taxon>Adinetida</taxon>
        <taxon>Adinetidae</taxon>
        <taxon>Adineta</taxon>
    </lineage>
</organism>
<evidence type="ECO:0000313" key="1">
    <source>
        <dbReference type="EMBL" id="CAF1306206.1"/>
    </source>
</evidence>
<comment type="caution">
    <text evidence="1">The sequence shown here is derived from an EMBL/GenBank/DDBJ whole genome shotgun (WGS) entry which is preliminary data.</text>
</comment>
<accession>A0A815E3H7</accession>
<dbReference type="Proteomes" id="UP000663852">
    <property type="component" value="Unassembled WGS sequence"/>
</dbReference>
<name>A0A815E3H7_ADIRI</name>
<gene>
    <name evidence="1" type="ORF">EDS130_LOCUS30879</name>
</gene>
<protein>
    <submittedName>
        <fullName evidence="1">Uncharacterized protein</fullName>
    </submittedName>
</protein>
<proteinExistence type="predicted"/>
<dbReference type="AlphaFoldDB" id="A0A815E3H7"/>
<sequence length="96" mass="11203">MNQCLTKTMRVTAYFFDLDEHSNTLFQFRTVCYIVYFNQTTYATNINPQALAVHDRNNDSVLGIIPIQILSIFFSTEETKHTLYVSIIQLISFQLQ</sequence>